<feature type="domain" description="Acyclic terpene utilisation N-terminal" evidence="1">
    <location>
        <begin position="2"/>
        <end position="431"/>
    </location>
</feature>
<sequence length="438" mass="47305">MIRIGSGAGFAGDRLDPAIVLAEKGEIDYLVLECLAERTIALAQKQKRHDPTKGYNELLEKRMNLLLPLIQQKRFRLITNMGAANPIAAAEKIVEIAYRHNIPIRVAAVTGDDVLQHISSDEVTLETKEPLSRFGEIISANAYLGADALLPALETGADIIITGRVADPSLFVAPMVYHYGWSLDDTNRIAQGTVVGHLLECAGQITGGYFADPGRKEVPNLAALGFPYADIASDGTAFISKVAGTGGIITLATVKEQLLYEITDPTQYVTPDVIADFTTVHLHEVGPDCIEVSGCRGRFRPSTLKVSVGYHAGFLGEGEISYAGTNALARAKLAGEVVSQRLQDEYSELRIDYIGCTSLHGMSFGEGAPYEVRLRIAGKALFKEQAERIGEEVEALYTNGPAGGGGVRKYVNELVGIVSVTIPREKVIPQVIIREWGK</sequence>
<organism evidence="2 3">
    <name type="scientific">Planifilum fimeticola</name>
    <dbReference type="NCBI Taxonomy" id="201975"/>
    <lineage>
        <taxon>Bacteria</taxon>
        <taxon>Bacillati</taxon>
        <taxon>Bacillota</taxon>
        <taxon>Bacilli</taxon>
        <taxon>Bacillales</taxon>
        <taxon>Thermoactinomycetaceae</taxon>
        <taxon>Planifilum</taxon>
    </lineage>
</organism>
<reference evidence="2 3" key="1">
    <citation type="submission" date="2018-03" db="EMBL/GenBank/DDBJ databases">
        <title>Genomic Encyclopedia of Archaeal and Bacterial Type Strains, Phase II (KMG-II): from individual species to whole genera.</title>
        <authorList>
            <person name="Goeker M."/>
        </authorList>
    </citation>
    <scope>NUCLEOTIDE SEQUENCE [LARGE SCALE GENOMIC DNA]</scope>
    <source>
        <strain evidence="2 3">DSM 44946</strain>
    </source>
</reference>
<evidence type="ECO:0000313" key="3">
    <source>
        <dbReference type="Proteomes" id="UP000237797"/>
    </source>
</evidence>
<dbReference type="RefSeq" id="WP_106346803.1">
    <property type="nucleotide sequence ID" value="NZ_PVNE01000054.1"/>
</dbReference>
<dbReference type="EMBL" id="PVNE01000054">
    <property type="protein sequence ID" value="PRX38511.1"/>
    <property type="molecule type" value="Genomic_DNA"/>
</dbReference>
<dbReference type="Proteomes" id="UP000237797">
    <property type="component" value="Unassembled WGS sequence"/>
</dbReference>
<evidence type="ECO:0000313" key="2">
    <source>
        <dbReference type="EMBL" id="PRX38511.1"/>
    </source>
</evidence>
<dbReference type="PANTHER" id="PTHR47472:SF1">
    <property type="entry name" value="DUF1446-DOMAIN-CONTAINING PROTEIN"/>
    <property type="match status" value="1"/>
</dbReference>
<dbReference type="PANTHER" id="PTHR47472">
    <property type="entry name" value="PROPIONYL-COA CARBOXYLASE"/>
    <property type="match status" value="1"/>
</dbReference>
<protein>
    <submittedName>
        <fullName evidence="2">Uncharacterized protein DUF1446</fullName>
    </submittedName>
</protein>
<dbReference type="OrthoDB" id="9763456at2"/>
<dbReference type="Pfam" id="PF07287">
    <property type="entry name" value="AtuA"/>
    <property type="match status" value="1"/>
</dbReference>
<accession>A0A2T0L9U3</accession>
<name>A0A2T0L9U3_9BACL</name>
<evidence type="ECO:0000259" key="1">
    <source>
        <dbReference type="Pfam" id="PF07287"/>
    </source>
</evidence>
<gene>
    <name evidence="2" type="ORF">CLV97_1543</name>
</gene>
<dbReference type="InterPro" id="IPR010839">
    <property type="entry name" value="AtuA_N"/>
</dbReference>
<keyword evidence="3" id="KW-1185">Reference proteome</keyword>
<dbReference type="AlphaFoldDB" id="A0A2T0L9U3"/>
<proteinExistence type="predicted"/>
<comment type="caution">
    <text evidence="2">The sequence shown here is derived from an EMBL/GenBank/DDBJ whole genome shotgun (WGS) entry which is preliminary data.</text>
</comment>